<feature type="compositionally biased region" description="Gly residues" evidence="1">
    <location>
        <begin position="213"/>
        <end position="223"/>
    </location>
</feature>
<dbReference type="PANTHER" id="PTHR10625:SF11">
    <property type="entry name" value="HISTONE DEACETYLASE 14, CHLOROPLASTIC"/>
    <property type="match status" value="1"/>
</dbReference>
<dbReference type="GO" id="GO:0005737">
    <property type="term" value="C:cytoplasm"/>
    <property type="evidence" value="ECO:0007669"/>
    <property type="project" value="TreeGrafter"/>
</dbReference>
<dbReference type="Gene3D" id="3.40.800.20">
    <property type="entry name" value="Histone deacetylase domain"/>
    <property type="match status" value="2"/>
</dbReference>
<feature type="domain" description="Histone deacetylase" evidence="2">
    <location>
        <begin position="131"/>
        <end position="471"/>
    </location>
</feature>
<name>A0A8J4CI06_9CHLO</name>
<dbReference type="Proteomes" id="UP000747110">
    <property type="component" value="Unassembled WGS sequence"/>
</dbReference>
<organism evidence="3 4">
    <name type="scientific">Volvox reticuliferus</name>
    <dbReference type="NCBI Taxonomy" id="1737510"/>
    <lineage>
        <taxon>Eukaryota</taxon>
        <taxon>Viridiplantae</taxon>
        <taxon>Chlorophyta</taxon>
        <taxon>core chlorophytes</taxon>
        <taxon>Chlorophyceae</taxon>
        <taxon>CS clade</taxon>
        <taxon>Chlamydomonadales</taxon>
        <taxon>Volvocaceae</taxon>
        <taxon>Volvox</taxon>
    </lineage>
</organism>
<dbReference type="PRINTS" id="PR01270">
    <property type="entry name" value="HDASUPER"/>
</dbReference>
<dbReference type="InterPro" id="IPR000286">
    <property type="entry name" value="HDACs"/>
</dbReference>
<dbReference type="Pfam" id="PF00850">
    <property type="entry name" value="Hist_deacetyl"/>
    <property type="match status" value="1"/>
</dbReference>
<evidence type="ECO:0000259" key="2">
    <source>
        <dbReference type="Pfam" id="PF00850"/>
    </source>
</evidence>
<feature type="region of interest" description="Disordered" evidence="1">
    <location>
        <begin position="103"/>
        <end position="134"/>
    </location>
</feature>
<dbReference type="GO" id="GO:0000118">
    <property type="term" value="C:histone deacetylase complex"/>
    <property type="evidence" value="ECO:0007669"/>
    <property type="project" value="TreeGrafter"/>
</dbReference>
<evidence type="ECO:0000256" key="1">
    <source>
        <dbReference type="SAM" id="MobiDB-lite"/>
    </source>
</evidence>
<dbReference type="OrthoDB" id="424012at2759"/>
<dbReference type="CDD" id="cd09992">
    <property type="entry name" value="HDAC_classII"/>
    <property type="match status" value="1"/>
</dbReference>
<proteinExistence type="predicted"/>
<dbReference type="InterPro" id="IPR023801">
    <property type="entry name" value="His_deacetylse_dom"/>
</dbReference>
<feature type="compositionally biased region" description="Pro residues" evidence="1">
    <location>
        <begin position="236"/>
        <end position="254"/>
    </location>
</feature>
<protein>
    <recommendedName>
        <fullName evidence="2">Histone deacetylase domain-containing protein</fullName>
    </recommendedName>
</protein>
<accession>A0A8J4CI06</accession>
<evidence type="ECO:0000313" key="3">
    <source>
        <dbReference type="EMBL" id="GIL80572.1"/>
    </source>
</evidence>
<feature type="compositionally biased region" description="Low complexity" evidence="1">
    <location>
        <begin position="103"/>
        <end position="125"/>
    </location>
</feature>
<dbReference type="GO" id="GO:0040029">
    <property type="term" value="P:epigenetic regulation of gene expression"/>
    <property type="evidence" value="ECO:0007669"/>
    <property type="project" value="TreeGrafter"/>
</dbReference>
<comment type="caution">
    <text evidence="3">The sequence shown here is derived from an EMBL/GenBank/DDBJ whole genome shotgun (WGS) entry which is preliminary data.</text>
</comment>
<dbReference type="SUPFAM" id="SSF52768">
    <property type="entry name" value="Arginase/deacetylase"/>
    <property type="match status" value="1"/>
</dbReference>
<dbReference type="InterPro" id="IPR023696">
    <property type="entry name" value="Ureohydrolase_dom_sf"/>
</dbReference>
<gene>
    <name evidence="3" type="ORF">Vretifemale_9724</name>
</gene>
<dbReference type="GO" id="GO:0004407">
    <property type="term" value="F:histone deacetylase activity"/>
    <property type="evidence" value="ECO:0007669"/>
    <property type="project" value="TreeGrafter"/>
</dbReference>
<evidence type="ECO:0000313" key="4">
    <source>
        <dbReference type="Proteomes" id="UP000747110"/>
    </source>
</evidence>
<sequence length="510" mass="53955">MFSQSFSSLTLWATREPFGHCWKLRTARRGAGRAATRAEFPAACGVTLAHNGSVLCTYYDAPSHAKPGHPEAPARVEAILNRIRSHSWPWPLRIATEADSQLPAITSSSPTSTISSASTSSSLSSPHSGSELQMIESHRVATTEELSLVHPASYIAALRATCQKLREPTLVDDSTYLAPGSYDDCCRSVGAALNALDALFQPPGVDARDDDAGGGGGGGGGGSYTLSLDPPSSAAPAPPMSPDPGPSPTAPPPKGGAVPPLLTRAASAPTWAVPVQAAFALVRPPGHHVMPRRPMGFGVFNTVSVAACYARKRYGIGKIAIIDFDVHHGNGTMEVFYSDPYTLYVSTHQAGLWPYTGKARETGSGAGRGTTLNIPLPGGSGDHAIRRVWSELVLPALESFRPQLLLVSAGYDAHWRDPLASLQLTPAAYHWMSSELLSLSQRHCPGRLAFILEGGYDTASLSESVVATLEGLLGLPATSIAPPPAKDLYDEPLTKVENVLQEVRAAHRRL</sequence>
<reference evidence="3" key="1">
    <citation type="journal article" date="2021" name="Proc. Natl. Acad. Sci. U.S.A.">
        <title>Three genomes in the algal genus Volvox reveal the fate of a haploid sex-determining region after a transition to homothallism.</title>
        <authorList>
            <person name="Yamamoto K."/>
            <person name="Hamaji T."/>
            <person name="Kawai-Toyooka H."/>
            <person name="Matsuzaki R."/>
            <person name="Takahashi F."/>
            <person name="Nishimura Y."/>
            <person name="Kawachi M."/>
            <person name="Noguchi H."/>
            <person name="Minakuchi Y."/>
            <person name="Umen J.G."/>
            <person name="Toyoda A."/>
            <person name="Nozaki H."/>
        </authorList>
    </citation>
    <scope>NUCLEOTIDE SEQUENCE</scope>
    <source>
        <strain evidence="3">NIES-3786</strain>
    </source>
</reference>
<feature type="region of interest" description="Disordered" evidence="1">
    <location>
        <begin position="204"/>
        <end position="261"/>
    </location>
</feature>
<keyword evidence="4" id="KW-1185">Reference proteome</keyword>
<dbReference type="EMBL" id="BNCP01000019">
    <property type="protein sequence ID" value="GIL80572.1"/>
    <property type="molecule type" value="Genomic_DNA"/>
</dbReference>
<dbReference type="PANTHER" id="PTHR10625">
    <property type="entry name" value="HISTONE DEACETYLASE HDAC1-RELATED"/>
    <property type="match status" value="1"/>
</dbReference>
<dbReference type="AlphaFoldDB" id="A0A8J4CI06"/>
<dbReference type="InterPro" id="IPR037138">
    <property type="entry name" value="His_deacetylse_dom_sf"/>
</dbReference>